<organism evidence="2 3">
    <name type="scientific">Pseudoclavibacter terrae</name>
    <dbReference type="NCBI Taxonomy" id="1530195"/>
    <lineage>
        <taxon>Bacteria</taxon>
        <taxon>Bacillati</taxon>
        <taxon>Actinomycetota</taxon>
        <taxon>Actinomycetes</taxon>
        <taxon>Micrococcales</taxon>
        <taxon>Microbacteriaceae</taxon>
        <taxon>Pseudoclavibacter</taxon>
    </lineage>
</organism>
<feature type="transmembrane region" description="Helical" evidence="1">
    <location>
        <begin position="135"/>
        <end position="153"/>
    </location>
</feature>
<evidence type="ECO:0000313" key="2">
    <source>
        <dbReference type="EMBL" id="KAB1637656.1"/>
    </source>
</evidence>
<accession>A0A7J5B2C9</accession>
<dbReference type="RefSeq" id="WP_146079210.1">
    <property type="nucleotide sequence ID" value="NZ_CANKVH010000006.1"/>
</dbReference>
<keyword evidence="1" id="KW-1133">Transmembrane helix</keyword>
<keyword evidence="1" id="KW-0472">Membrane</keyword>
<protein>
    <recommendedName>
        <fullName evidence="4">Acyl-CoA synthetase</fullName>
    </recommendedName>
</protein>
<dbReference type="OrthoDB" id="5126240at2"/>
<feature type="transmembrane region" description="Helical" evidence="1">
    <location>
        <begin position="102"/>
        <end position="123"/>
    </location>
</feature>
<evidence type="ECO:0008006" key="4">
    <source>
        <dbReference type="Google" id="ProtNLM"/>
    </source>
</evidence>
<name>A0A7J5B2C9_9MICO</name>
<dbReference type="EMBL" id="WBJX01000003">
    <property type="protein sequence ID" value="KAB1637656.1"/>
    <property type="molecule type" value="Genomic_DNA"/>
</dbReference>
<feature type="transmembrane region" description="Helical" evidence="1">
    <location>
        <begin position="72"/>
        <end position="90"/>
    </location>
</feature>
<feature type="transmembrane region" description="Helical" evidence="1">
    <location>
        <begin position="173"/>
        <end position="194"/>
    </location>
</feature>
<proteinExistence type="predicted"/>
<gene>
    <name evidence="2" type="ORF">F8O03_10595</name>
</gene>
<reference evidence="2 3" key="1">
    <citation type="submission" date="2019-09" db="EMBL/GenBank/DDBJ databases">
        <title>Phylogeny of genus Pseudoclavibacter and closely related genus.</title>
        <authorList>
            <person name="Li Y."/>
        </authorList>
    </citation>
    <scope>NUCLEOTIDE SEQUENCE [LARGE SCALE GENOMIC DNA]</scope>
    <source>
        <strain evidence="2 3">THG-MD12</strain>
    </source>
</reference>
<dbReference type="Pfam" id="PF03729">
    <property type="entry name" value="DUF308"/>
    <property type="match status" value="1"/>
</dbReference>
<dbReference type="AlphaFoldDB" id="A0A7J5B2C9"/>
<comment type="caution">
    <text evidence="2">The sequence shown here is derived from an EMBL/GenBank/DDBJ whole genome shotgun (WGS) entry which is preliminary data.</text>
</comment>
<feature type="transmembrane region" description="Helical" evidence="1">
    <location>
        <begin position="14"/>
        <end position="34"/>
    </location>
</feature>
<keyword evidence="1" id="KW-0812">Transmembrane</keyword>
<dbReference type="InterPro" id="IPR005325">
    <property type="entry name" value="DUF308_memb"/>
</dbReference>
<sequence length="217" mass="22527">MTMQVGPTAVPERLWMSMIARAVPALIIAAVITFSQDHSASFGFITFGAFALASGVLIGFEAVGFKDHPARALTFVRAVVSALAGGFALFMGTAEIEHATPAAFIATVATWALVTGVLELISARVGRATKFFSREVLITGAITVLLGLLVAIIPPDLRVDYGGLEQVEGSLTASVQTVGYVGAYLAVLGVLLVIEGITLRGILADAPAAEPELTKKA</sequence>
<feature type="transmembrane region" description="Helical" evidence="1">
    <location>
        <begin position="40"/>
        <end position="60"/>
    </location>
</feature>
<dbReference type="Proteomes" id="UP000490386">
    <property type="component" value="Unassembled WGS sequence"/>
</dbReference>
<keyword evidence="3" id="KW-1185">Reference proteome</keyword>
<evidence type="ECO:0000256" key="1">
    <source>
        <dbReference type="SAM" id="Phobius"/>
    </source>
</evidence>
<evidence type="ECO:0000313" key="3">
    <source>
        <dbReference type="Proteomes" id="UP000490386"/>
    </source>
</evidence>